<sequence>MNKQDVKALGIDPGTKSFDVCGLENGSVFYEDVLDSAELAENPNLLVESIENVMPLDLIAAPSGYGVELTYLEDLDLETLEDWYLTYILLLKKKDLEVALKEKNPGIMVYSAMTESALEMKRKKLPVCYIPGVINMSTVPEFRKINNLDMGTVDKLCCAVLGVFDQSKKLDIPYSDVSFILVEMGAGYNACIGVENGKIVDGIGGTMNGIGFLTSGEVDLEMVQLARGWDKTDVFTGGVSTMINEESVEFFIEKKDEYEIAWNRMMEDVEKTVSSLKVSVSDPKEVLISGRLTGFKEIRNELMDRLGKFTPVRKINPLSNADRVKEAAQGYAMVSEGIAGGKFSKLIDWMEIKNAKGTALDYVYHPKGKKEEIKLKKNINFRS</sequence>
<dbReference type="EMBL" id="LHXP01000018">
    <property type="protein sequence ID" value="KXA93447.1"/>
    <property type="molecule type" value="Genomic_DNA"/>
</dbReference>
<evidence type="ECO:0000313" key="2">
    <source>
        <dbReference type="Proteomes" id="UP000070657"/>
    </source>
</evidence>
<organism evidence="1 2">
    <name type="scientific">candidate division MSBL1 archaeon SCGC-AAA259E22</name>
    <dbReference type="NCBI Taxonomy" id="1698265"/>
    <lineage>
        <taxon>Archaea</taxon>
        <taxon>Methanobacteriati</taxon>
        <taxon>Methanobacteriota</taxon>
        <taxon>candidate division MSBL1</taxon>
    </lineage>
</organism>
<reference evidence="1 2" key="1">
    <citation type="journal article" date="2016" name="Sci. Rep.">
        <title>Metabolic traits of an uncultured archaeal lineage -MSBL1- from brine pools of the Red Sea.</title>
        <authorList>
            <person name="Mwirichia R."/>
            <person name="Alam I."/>
            <person name="Rashid M."/>
            <person name="Vinu M."/>
            <person name="Ba-Alawi W."/>
            <person name="Anthony Kamau A."/>
            <person name="Kamanda Ngugi D."/>
            <person name="Goker M."/>
            <person name="Klenk H.P."/>
            <person name="Bajic V."/>
            <person name="Stingl U."/>
        </authorList>
    </citation>
    <scope>NUCLEOTIDE SEQUENCE [LARGE SCALE GENOMIC DNA]</scope>
    <source>
        <strain evidence="1">SCGC-AAA259E22</strain>
    </source>
</reference>
<name>A0A133UGZ5_9EURY</name>
<evidence type="ECO:0000313" key="1">
    <source>
        <dbReference type="EMBL" id="KXA93447.1"/>
    </source>
</evidence>
<comment type="caution">
    <text evidence="1">The sequence shown here is derived from an EMBL/GenBank/DDBJ whole genome shotgun (WGS) entry which is preliminary data.</text>
</comment>
<dbReference type="Pfam" id="PF07318">
    <property type="entry name" value="DUF1464"/>
    <property type="match status" value="1"/>
</dbReference>
<protein>
    <recommendedName>
        <fullName evidence="3">DUF1464 domain-containing protein</fullName>
    </recommendedName>
</protein>
<dbReference type="InterPro" id="IPR043129">
    <property type="entry name" value="ATPase_NBD"/>
</dbReference>
<proteinExistence type="predicted"/>
<dbReference type="Proteomes" id="UP000070657">
    <property type="component" value="Unassembled WGS sequence"/>
</dbReference>
<dbReference type="PATRIC" id="fig|1698265.3.peg.247"/>
<dbReference type="PIRSF" id="PIRSF009433">
    <property type="entry name" value="DUF1464"/>
    <property type="match status" value="1"/>
</dbReference>
<gene>
    <name evidence="1" type="ORF">AKJ66_01985</name>
</gene>
<dbReference type="InterPro" id="IPR009927">
    <property type="entry name" value="DUF1464"/>
</dbReference>
<evidence type="ECO:0008006" key="3">
    <source>
        <dbReference type="Google" id="ProtNLM"/>
    </source>
</evidence>
<keyword evidence="2" id="KW-1185">Reference proteome</keyword>
<accession>A0A133UGZ5</accession>
<dbReference type="SUPFAM" id="SSF53067">
    <property type="entry name" value="Actin-like ATPase domain"/>
    <property type="match status" value="1"/>
</dbReference>
<dbReference type="AlphaFoldDB" id="A0A133UGZ5"/>